<dbReference type="Pfam" id="PF00561">
    <property type="entry name" value="Abhydrolase_1"/>
    <property type="match status" value="1"/>
</dbReference>
<reference evidence="4" key="1">
    <citation type="journal article" date="2019" name="Int. J. Syst. Evol. Microbiol.">
        <title>The Global Catalogue of Microorganisms (GCM) 10K type strain sequencing project: providing services to taxonomists for standard genome sequencing and annotation.</title>
        <authorList>
            <consortium name="The Broad Institute Genomics Platform"/>
            <consortium name="The Broad Institute Genome Sequencing Center for Infectious Disease"/>
            <person name="Wu L."/>
            <person name="Ma J."/>
        </authorList>
    </citation>
    <scope>NUCLEOTIDE SEQUENCE [LARGE SCALE GENOMIC DNA]</scope>
    <source>
        <strain evidence="4">KCTC 32141</strain>
    </source>
</reference>
<dbReference type="InterPro" id="IPR029058">
    <property type="entry name" value="AB_hydrolase_fold"/>
</dbReference>
<dbReference type="Pfam" id="PF08386">
    <property type="entry name" value="Abhydrolase_4"/>
    <property type="match status" value="1"/>
</dbReference>
<gene>
    <name evidence="3" type="ORF">ACFS5M_05825</name>
</gene>
<organism evidence="3 4">
    <name type="scientific">Lacinutrix iliipiscaria</name>
    <dbReference type="NCBI Taxonomy" id="1230532"/>
    <lineage>
        <taxon>Bacteria</taxon>
        <taxon>Pseudomonadati</taxon>
        <taxon>Bacteroidota</taxon>
        <taxon>Flavobacteriia</taxon>
        <taxon>Flavobacteriales</taxon>
        <taxon>Flavobacteriaceae</taxon>
        <taxon>Lacinutrix</taxon>
    </lineage>
</organism>
<accession>A0ABW5WL45</accession>
<keyword evidence="4" id="KW-1185">Reference proteome</keyword>
<evidence type="ECO:0000259" key="1">
    <source>
        <dbReference type="Pfam" id="PF00561"/>
    </source>
</evidence>
<dbReference type="InterPro" id="IPR000073">
    <property type="entry name" value="AB_hydrolase_1"/>
</dbReference>
<evidence type="ECO:0000313" key="3">
    <source>
        <dbReference type="EMBL" id="MFD2823179.1"/>
    </source>
</evidence>
<proteinExistence type="predicted"/>
<dbReference type="Gene3D" id="3.40.50.1820">
    <property type="entry name" value="alpha/beta hydrolase"/>
    <property type="match status" value="1"/>
</dbReference>
<feature type="domain" description="AB hydrolase-1" evidence="1">
    <location>
        <begin position="73"/>
        <end position="177"/>
    </location>
</feature>
<dbReference type="EMBL" id="JBHUOV010000001">
    <property type="protein sequence ID" value="MFD2823179.1"/>
    <property type="molecule type" value="Genomic_DNA"/>
</dbReference>
<keyword evidence="3" id="KW-0378">Hydrolase</keyword>
<dbReference type="RefSeq" id="WP_183486725.1">
    <property type="nucleotide sequence ID" value="NZ_JBHUOV010000001.1"/>
</dbReference>
<dbReference type="InterPro" id="IPR013595">
    <property type="entry name" value="Pept_S33_TAP-like_C"/>
</dbReference>
<sequence length="274" mass="31159">MSIIAKIIGFKINTLSFISKKFAGHLAITLFSTPFRGRINEKDFDFLDTAFKEELSYEVFPVMTYRWVGKNKTILLAHGWESNAARWKTLIEKLKKQDYNIIALDAPAHGRSGSKRFNAILYSEFINVAVKKFNPDVIIGHSVGGMASIFYQYKYQNPELEKLVLLGSPSNFTGVFNRYSKMMGYNAKVNRQIDQIVLNKLGQLPSYFSAARFSKSITASGLIIHDEKDKVIPYSDAKQYEQEFKNAKLITTQGFGHSLNNDTVIEHIKTFIAE</sequence>
<evidence type="ECO:0000259" key="2">
    <source>
        <dbReference type="Pfam" id="PF08386"/>
    </source>
</evidence>
<feature type="domain" description="Peptidase S33 tripeptidyl aminopeptidase-like C-terminal" evidence="2">
    <location>
        <begin position="219"/>
        <end position="273"/>
    </location>
</feature>
<dbReference type="PANTHER" id="PTHR43798">
    <property type="entry name" value="MONOACYLGLYCEROL LIPASE"/>
    <property type="match status" value="1"/>
</dbReference>
<comment type="caution">
    <text evidence="3">The sequence shown here is derived from an EMBL/GenBank/DDBJ whole genome shotgun (WGS) entry which is preliminary data.</text>
</comment>
<name>A0ABW5WL45_9FLAO</name>
<evidence type="ECO:0000313" key="4">
    <source>
        <dbReference type="Proteomes" id="UP001597533"/>
    </source>
</evidence>
<protein>
    <submittedName>
        <fullName evidence="3">Alpha/beta hydrolase</fullName>
    </submittedName>
</protein>
<dbReference type="InterPro" id="IPR050266">
    <property type="entry name" value="AB_hydrolase_sf"/>
</dbReference>
<dbReference type="Proteomes" id="UP001597533">
    <property type="component" value="Unassembled WGS sequence"/>
</dbReference>
<dbReference type="GO" id="GO:0016787">
    <property type="term" value="F:hydrolase activity"/>
    <property type="evidence" value="ECO:0007669"/>
    <property type="project" value="UniProtKB-KW"/>
</dbReference>
<dbReference type="SUPFAM" id="SSF53474">
    <property type="entry name" value="alpha/beta-Hydrolases"/>
    <property type="match status" value="1"/>
</dbReference>